<evidence type="ECO:0000256" key="4">
    <source>
        <dbReference type="ARBA" id="ARBA00022825"/>
    </source>
</evidence>
<dbReference type="GO" id="GO:0030288">
    <property type="term" value="C:outer membrane-bounded periplasmic space"/>
    <property type="evidence" value="ECO:0007669"/>
    <property type="project" value="TreeGrafter"/>
</dbReference>
<protein>
    <submittedName>
        <fullName evidence="8">Carboxyl-terminal processing protease</fullName>
    </submittedName>
</protein>
<dbReference type="SUPFAM" id="SSF52096">
    <property type="entry name" value="ClpP/crotonase"/>
    <property type="match status" value="1"/>
</dbReference>
<dbReference type="InterPro" id="IPR005151">
    <property type="entry name" value="Tail-specific_protease"/>
</dbReference>
<keyword evidence="6" id="KW-0472">Membrane</keyword>
<gene>
    <name evidence="8" type="ORF">EDC14_105614</name>
</gene>
<dbReference type="GO" id="GO:0004175">
    <property type="term" value="F:endopeptidase activity"/>
    <property type="evidence" value="ECO:0007669"/>
    <property type="project" value="TreeGrafter"/>
</dbReference>
<keyword evidence="4 5" id="KW-0720">Serine protease</keyword>
<dbReference type="NCBIfam" id="TIGR00225">
    <property type="entry name" value="prc"/>
    <property type="match status" value="1"/>
</dbReference>
<dbReference type="Pfam" id="PF03572">
    <property type="entry name" value="Peptidase_S41"/>
    <property type="match status" value="1"/>
</dbReference>
<evidence type="ECO:0000256" key="3">
    <source>
        <dbReference type="ARBA" id="ARBA00022801"/>
    </source>
</evidence>
<evidence type="ECO:0000313" key="8">
    <source>
        <dbReference type="EMBL" id="TCL55362.1"/>
    </source>
</evidence>
<dbReference type="InterPro" id="IPR004447">
    <property type="entry name" value="Peptidase_S41A"/>
</dbReference>
<dbReference type="InterPro" id="IPR001478">
    <property type="entry name" value="PDZ"/>
</dbReference>
<comment type="caution">
    <text evidence="8">The sequence shown here is derived from an EMBL/GenBank/DDBJ whole genome shotgun (WGS) entry which is preliminary data.</text>
</comment>
<feature type="domain" description="PDZ" evidence="7">
    <location>
        <begin position="92"/>
        <end position="160"/>
    </location>
</feature>
<keyword evidence="6" id="KW-1133">Transmembrane helix</keyword>
<evidence type="ECO:0000313" key="9">
    <source>
        <dbReference type="Proteomes" id="UP000295008"/>
    </source>
</evidence>
<keyword evidence="2 5" id="KW-0645">Protease</keyword>
<evidence type="ECO:0000259" key="7">
    <source>
        <dbReference type="PROSITE" id="PS50106"/>
    </source>
</evidence>
<dbReference type="Gene3D" id="2.30.42.10">
    <property type="match status" value="1"/>
</dbReference>
<dbReference type="CDD" id="cd07560">
    <property type="entry name" value="Peptidase_S41_CPP"/>
    <property type="match status" value="1"/>
</dbReference>
<sequence length="416" mass="45758">MSKIRRIWLAVILIPALLAAGVLGWWWQSKVRNGRYRDLLPAFYVMGVLKLSYYQPVNLDALLNAYWKTGNITGMLKVLNDPYTRYLDRNAYAELKKETQGSFGGIGVYLIPKADQLIISTVVKGSPGAKAGLQQGDRITKVGDQWVKDLSAEVAIAKIRGPAGSAVDLQISRGEGQDRRELSFRIMRENILIPTVEMTTKADPVLGKIGFIKISQFAETTPADLAGKLAEIDRDAAYRGLVLDLRANPGGSLEAAHKVASHFIPAGAPVLHIQRRGYPEESLPAEDYRHRRLPMVVLVDSWSASASEIVAGAIKDQKRATLVGTHTFGKDLIQEVKELPGETAITVTIASYLTSGRVNIHKKGVQPDRLVEIPGAMDRLLKTGDTGLFQEMQRRQEAEAVRILREEDGGSRNKAA</sequence>
<dbReference type="SUPFAM" id="SSF50156">
    <property type="entry name" value="PDZ domain-like"/>
    <property type="match status" value="1"/>
</dbReference>
<evidence type="ECO:0000256" key="2">
    <source>
        <dbReference type="ARBA" id="ARBA00022670"/>
    </source>
</evidence>
<keyword evidence="6" id="KW-0812">Transmembrane</keyword>
<name>A0A4V2QB79_HYDET</name>
<dbReference type="InterPro" id="IPR036034">
    <property type="entry name" value="PDZ_sf"/>
</dbReference>
<evidence type="ECO:0000256" key="6">
    <source>
        <dbReference type="SAM" id="Phobius"/>
    </source>
</evidence>
<comment type="similarity">
    <text evidence="1 5">Belongs to the peptidase S41A family.</text>
</comment>
<keyword evidence="3 5" id="KW-0378">Hydrolase</keyword>
<dbReference type="InterPro" id="IPR029045">
    <property type="entry name" value="ClpP/crotonase-like_dom_sf"/>
</dbReference>
<dbReference type="SMART" id="SM00228">
    <property type="entry name" value="PDZ"/>
    <property type="match status" value="1"/>
</dbReference>
<dbReference type="CDD" id="cd06782">
    <property type="entry name" value="cpPDZ_CPP-like"/>
    <property type="match status" value="1"/>
</dbReference>
<dbReference type="AlphaFoldDB" id="A0A4V2QB79"/>
<evidence type="ECO:0000256" key="5">
    <source>
        <dbReference type="RuleBase" id="RU004404"/>
    </source>
</evidence>
<reference evidence="8 9" key="1">
    <citation type="submission" date="2019-03" db="EMBL/GenBank/DDBJ databases">
        <title>Genomic Encyclopedia of Type Strains, Phase IV (KMG-IV): sequencing the most valuable type-strain genomes for metagenomic binning, comparative biology and taxonomic classification.</title>
        <authorList>
            <person name="Goeker M."/>
        </authorList>
    </citation>
    <scope>NUCLEOTIDE SEQUENCE [LARGE SCALE GENOMIC DNA]</scope>
    <source>
        <strain evidence="8 9">LX-B</strain>
    </source>
</reference>
<accession>A0A4V2QB79</accession>
<dbReference type="RefSeq" id="WP_132017709.1">
    <property type="nucleotide sequence ID" value="NZ_SLUN01000056.1"/>
</dbReference>
<dbReference type="Gene3D" id="3.30.750.44">
    <property type="match status" value="1"/>
</dbReference>
<dbReference type="EMBL" id="SLUN01000056">
    <property type="protein sequence ID" value="TCL55362.1"/>
    <property type="molecule type" value="Genomic_DNA"/>
</dbReference>
<dbReference type="SMART" id="SM00245">
    <property type="entry name" value="TSPc"/>
    <property type="match status" value="1"/>
</dbReference>
<proteinExistence type="inferred from homology"/>
<dbReference type="PANTHER" id="PTHR32060:SF30">
    <property type="entry name" value="CARBOXY-TERMINAL PROCESSING PROTEASE CTPA"/>
    <property type="match status" value="1"/>
</dbReference>
<dbReference type="PANTHER" id="PTHR32060">
    <property type="entry name" value="TAIL-SPECIFIC PROTEASE"/>
    <property type="match status" value="1"/>
</dbReference>
<dbReference type="GO" id="GO:0006508">
    <property type="term" value="P:proteolysis"/>
    <property type="evidence" value="ECO:0007669"/>
    <property type="project" value="UniProtKB-KW"/>
</dbReference>
<dbReference type="PROSITE" id="PS50106">
    <property type="entry name" value="PDZ"/>
    <property type="match status" value="1"/>
</dbReference>
<evidence type="ECO:0000256" key="1">
    <source>
        <dbReference type="ARBA" id="ARBA00009179"/>
    </source>
</evidence>
<dbReference type="GO" id="GO:0008236">
    <property type="term" value="F:serine-type peptidase activity"/>
    <property type="evidence" value="ECO:0007669"/>
    <property type="project" value="UniProtKB-KW"/>
</dbReference>
<dbReference type="GO" id="GO:0007165">
    <property type="term" value="P:signal transduction"/>
    <property type="evidence" value="ECO:0007669"/>
    <property type="project" value="TreeGrafter"/>
</dbReference>
<feature type="transmembrane region" description="Helical" evidence="6">
    <location>
        <begin position="7"/>
        <end position="27"/>
    </location>
</feature>
<dbReference type="OrthoDB" id="9812068at2"/>
<dbReference type="Proteomes" id="UP000295008">
    <property type="component" value="Unassembled WGS sequence"/>
</dbReference>
<dbReference type="Gene3D" id="3.90.226.10">
    <property type="entry name" value="2-enoyl-CoA Hydratase, Chain A, domain 1"/>
    <property type="match status" value="1"/>
</dbReference>
<organism evidence="8 9">
    <name type="scientific">Hydrogenispora ethanolica</name>
    <dbReference type="NCBI Taxonomy" id="1082276"/>
    <lineage>
        <taxon>Bacteria</taxon>
        <taxon>Bacillati</taxon>
        <taxon>Bacillota</taxon>
        <taxon>Hydrogenispora</taxon>
    </lineage>
</organism>
<dbReference type="Pfam" id="PF17820">
    <property type="entry name" value="PDZ_6"/>
    <property type="match status" value="1"/>
</dbReference>
<dbReference type="InterPro" id="IPR041489">
    <property type="entry name" value="PDZ_6"/>
</dbReference>
<keyword evidence="9" id="KW-1185">Reference proteome</keyword>